<accession>A0ABX1E0W6</accession>
<evidence type="ECO:0000256" key="1">
    <source>
        <dbReference type="SAM" id="MobiDB-lite"/>
    </source>
</evidence>
<reference evidence="2 3" key="1">
    <citation type="submission" date="2020-03" db="EMBL/GenBank/DDBJ databases">
        <title>Roseomonas selenitidurans sp. nov. isolated from urban soil.</title>
        <authorList>
            <person name="Liu H."/>
        </authorList>
    </citation>
    <scope>NUCLEOTIDE SEQUENCE [LARGE SCALE GENOMIC DNA]</scope>
    <source>
        <strain evidence="2 3">BU-1</strain>
    </source>
</reference>
<dbReference type="EMBL" id="JAAVNE010000009">
    <property type="protein sequence ID" value="NKC30746.1"/>
    <property type="molecule type" value="Genomic_DNA"/>
</dbReference>
<gene>
    <name evidence="2" type="ORF">HEQ75_07715</name>
</gene>
<feature type="compositionally biased region" description="Low complexity" evidence="1">
    <location>
        <begin position="37"/>
        <end position="48"/>
    </location>
</feature>
<organism evidence="2 3">
    <name type="scientific">Falsiroseomonas selenitidurans</name>
    <dbReference type="NCBI Taxonomy" id="2716335"/>
    <lineage>
        <taxon>Bacteria</taxon>
        <taxon>Pseudomonadati</taxon>
        <taxon>Pseudomonadota</taxon>
        <taxon>Alphaproteobacteria</taxon>
        <taxon>Acetobacterales</taxon>
        <taxon>Roseomonadaceae</taxon>
        <taxon>Falsiroseomonas</taxon>
    </lineage>
</organism>
<name>A0ABX1E0W6_9PROT</name>
<proteinExistence type="predicted"/>
<sequence>MTERFAIYRYETEGEPAEVRYSFAPLDGVGYGGRGGAAAAEEPEAATPEEPRPAGHLEAPEGTRIVDVEPPTLEIPGRGRVDISAVIGVTEGDAAELGRLIRWHPAG</sequence>
<keyword evidence="3" id="KW-1185">Reference proteome</keyword>
<comment type="caution">
    <text evidence="2">The sequence shown here is derived from an EMBL/GenBank/DDBJ whole genome shotgun (WGS) entry which is preliminary data.</text>
</comment>
<dbReference type="Proteomes" id="UP000787635">
    <property type="component" value="Unassembled WGS sequence"/>
</dbReference>
<protein>
    <submittedName>
        <fullName evidence="2">Uncharacterized protein</fullName>
    </submittedName>
</protein>
<dbReference type="RefSeq" id="WP_168028945.1">
    <property type="nucleotide sequence ID" value="NZ_JAAVNE010000009.1"/>
</dbReference>
<evidence type="ECO:0000313" key="2">
    <source>
        <dbReference type="EMBL" id="NKC30746.1"/>
    </source>
</evidence>
<feature type="region of interest" description="Disordered" evidence="1">
    <location>
        <begin position="34"/>
        <end position="64"/>
    </location>
</feature>
<evidence type="ECO:0000313" key="3">
    <source>
        <dbReference type="Proteomes" id="UP000787635"/>
    </source>
</evidence>
<feature type="compositionally biased region" description="Basic and acidic residues" evidence="1">
    <location>
        <begin position="49"/>
        <end position="64"/>
    </location>
</feature>